<feature type="compositionally biased region" description="Polar residues" evidence="1">
    <location>
        <begin position="425"/>
        <end position="436"/>
    </location>
</feature>
<comment type="caution">
    <text evidence="2">The sequence shown here is derived from an EMBL/GenBank/DDBJ whole genome shotgun (WGS) entry which is preliminary data.</text>
</comment>
<dbReference type="Proteomes" id="UP001628179">
    <property type="component" value="Unassembled WGS sequence"/>
</dbReference>
<evidence type="ECO:0000313" key="3">
    <source>
        <dbReference type="Proteomes" id="UP001628179"/>
    </source>
</evidence>
<feature type="region of interest" description="Disordered" evidence="1">
    <location>
        <begin position="140"/>
        <end position="163"/>
    </location>
</feature>
<feature type="compositionally biased region" description="Polar residues" evidence="1">
    <location>
        <begin position="149"/>
        <end position="158"/>
    </location>
</feature>
<organism evidence="2 3">
    <name type="scientific">Madurella fahalii</name>
    <dbReference type="NCBI Taxonomy" id="1157608"/>
    <lineage>
        <taxon>Eukaryota</taxon>
        <taxon>Fungi</taxon>
        <taxon>Dikarya</taxon>
        <taxon>Ascomycota</taxon>
        <taxon>Pezizomycotina</taxon>
        <taxon>Sordariomycetes</taxon>
        <taxon>Sordariomycetidae</taxon>
        <taxon>Sordariales</taxon>
        <taxon>Sordariales incertae sedis</taxon>
        <taxon>Madurella</taxon>
    </lineage>
</organism>
<feature type="region of interest" description="Disordered" evidence="1">
    <location>
        <begin position="1"/>
        <end position="126"/>
    </location>
</feature>
<sequence length="641" mass="69203">MDHFNATVKDGKLVNTRRGLQISKQKHNGLSFVNAYPQDAPPRPSSPAHGGPKPSQCQPGATETDGEAARGASNVQREEAGHLEFSFVPHTVQGPKRRRRGGQKEQPLASPRGNLSPRLASNSAEDGTTQLSLVGEDVNTHQREPSLGGSATSPSASVNGEADATLSEANRKLFDRHFAHLPRNMYPYEDILSFNPVRKGDFYAVITGDIAALHCVLMCGAVTEAIINPETDPNGVAYHISKMCALLNRKLSHNYAADVVTLHCIATLAWMGCYVDRLDHWHMHMRGLQKALDVNGGLAGLPPWLLAEIYKADLKGATALASGPYLSFTRHYYSSIPAVLPPDVRSQAFNSISTLLNPLHVDPEVVDALSSLSLFASAVRLARHSAGSITFDPHTFTDEWLAITHALLTRPGPLRETSPGLENDPYSSTPCSSATSADEDPGSITQNYIAAHRLRPLVSITPSPSGPPGVEPALRIAALLFLKELLPDWPRNLGGYAVLLGLLRQHLHEIMRLHRGNAPPPTLKPTILLLALVGDLASRQGNANEHPTTKEEQYPRAICRALLRDVAGLAEVADVDRLEDETDLALVTLFPLVVGGSDSVRGGDDVGWDLDDNGRDSLRKIIVGDEEGTGIGIVKGRYPGR</sequence>
<proteinExistence type="predicted"/>
<dbReference type="PANTHER" id="PTHR37540:SF5">
    <property type="entry name" value="TRANSCRIPTION FACTOR DOMAIN-CONTAINING PROTEIN"/>
    <property type="match status" value="1"/>
</dbReference>
<feature type="region of interest" description="Disordered" evidence="1">
    <location>
        <begin position="413"/>
        <end position="439"/>
    </location>
</feature>
<dbReference type="EMBL" id="BAAFSV010000005">
    <property type="protein sequence ID" value="GAB1319481.1"/>
    <property type="molecule type" value="Genomic_DNA"/>
</dbReference>
<dbReference type="RefSeq" id="XP_070921211.1">
    <property type="nucleotide sequence ID" value="XM_071065110.1"/>
</dbReference>
<keyword evidence="3" id="KW-1185">Reference proteome</keyword>
<evidence type="ECO:0000313" key="2">
    <source>
        <dbReference type="EMBL" id="GAB1319481.1"/>
    </source>
</evidence>
<name>A0ABQ0GP19_9PEZI</name>
<dbReference type="PANTHER" id="PTHR37540">
    <property type="entry name" value="TRANSCRIPTION FACTOR (ACR-2), PUTATIVE-RELATED-RELATED"/>
    <property type="match status" value="1"/>
</dbReference>
<accession>A0ABQ0GP19</accession>
<gene>
    <name evidence="2" type="ORF">MFIFM68171_09691</name>
</gene>
<evidence type="ECO:0000256" key="1">
    <source>
        <dbReference type="SAM" id="MobiDB-lite"/>
    </source>
</evidence>
<reference evidence="2 3" key="1">
    <citation type="submission" date="2024-09" db="EMBL/GenBank/DDBJ databases">
        <title>Itraconazole resistance in Madurella fahalii resulting from another homologue of gene encoding cytochrome P450 14-alpha sterol demethylase (CYP51).</title>
        <authorList>
            <person name="Yoshioka I."/>
            <person name="Fahal A.H."/>
            <person name="Kaneko S."/>
            <person name="Yaguchi T."/>
        </authorList>
    </citation>
    <scope>NUCLEOTIDE SEQUENCE [LARGE SCALE GENOMIC DNA]</scope>
    <source>
        <strain evidence="2 3">IFM 68171</strain>
    </source>
</reference>
<protein>
    <submittedName>
        <fullName evidence="2">Uncharacterized protein</fullName>
    </submittedName>
</protein>
<dbReference type="GeneID" id="98180433"/>